<dbReference type="InterPro" id="IPR015083">
    <property type="entry name" value="NorB/c/GfsB-D-like_docking"/>
</dbReference>
<feature type="domain" description="Ketosynthase family 3 (KS3)" evidence="12">
    <location>
        <begin position="33"/>
        <end position="459"/>
    </location>
</feature>
<keyword evidence="3" id="KW-0596">Phosphopantetheine</keyword>
<organism evidence="14 15">
    <name type="scientific">Streptomyces poriferorum</name>
    <dbReference type="NCBI Taxonomy" id="2798799"/>
    <lineage>
        <taxon>Bacteria</taxon>
        <taxon>Bacillati</taxon>
        <taxon>Actinomycetota</taxon>
        <taxon>Actinomycetes</taxon>
        <taxon>Kitasatosporales</taxon>
        <taxon>Streptomycetaceae</taxon>
        <taxon>Streptomyces</taxon>
    </lineage>
</organism>
<dbReference type="SUPFAM" id="SSF53901">
    <property type="entry name" value="Thiolase-like"/>
    <property type="match status" value="2"/>
</dbReference>
<feature type="compositionally biased region" description="Low complexity" evidence="10">
    <location>
        <begin position="487"/>
        <end position="499"/>
    </location>
</feature>
<dbReference type="CDD" id="cd08956">
    <property type="entry name" value="KR_3_FAS_SDR_x"/>
    <property type="match status" value="2"/>
</dbReference>
<feature type="region of interest" description="Disordered" evidence="10">
    <location>
        <begin position="1045"/>
        <end position="1087"/>
    </location>
</feature>
<gene>
    <name evidence="14" type="ORF">P8A19_12700</name>
</gene>
<evidence type="ECO:0000256" key="6">
    <source>
        <dbReference type="ARBA" id="ARBA00023194"/>
    </source>
</evidence>
<reference evidence="14 15" key="1">
    <citation type="submission" date="2023-03" db="EMBL/GenBank/DDBJ databases">
        <title>Isolation and description of six Streptomyces strains from soil environments, able to metabolize different microbial glucans.</title>
        <authorList>
            <person name="Widen T."/>
            <person name="Larsbrink J."/>
        </authorList>
    </citation>
    <scope>NUCLEOTIDE SEQUENCE [LARGE SCALE GENOMIC DNA]</scope>
    <source>
        <strain evidence="14 15">Alt2</strain>
    </source>
</reference>
<evidence type="ECO:0000256" key="9">
    <source>
        <dbReference type="PROSITE-ProRule" id="PRU01363"/>
    </source>
</evidence>
<evidence type="ECO:0000256" key="8">
    <source>
        <dbReference type="ARBA" id="ARBA00023315"/>
    </source>
</evidence>
<protein>
    <submittedName>
        <fullName evidence="14">Type I polyketide synthase</fullName>
    </submittedName>
</protein>
<dbReference type="Gene3D" id="1.10.1200.10">
    <property type="entry name" value="ACP-like"/>
    <property type="match status" value="2"/>
</dbReference>
<evidence type="ECO:0000313" key="15">
    <source>
        <dbReference type="Proteomes" id="UP001235744"/>
    </source>
</evidence>
<dbReference type="PROSITE" id="PS52004">
    <property type="entry name" value="KS3_2"/>
    <property type="match status" value="2"/>
</dbReference>
<comment type="cofactor">
    <cofactor evidence="1">
        <name>pantetheine 4'-phosphate</name>
        <dbReference type="ChEBI" id="CHEBI:47942"/>
    </cofactor>
</comment>
<dbReference type="InterPro" id="IPR016036">
    <property type="entry name" value="Malonyl_transacylase_ACP-bd"/>
</dbReference>
<dbReference type="Gene3D" id="3.40.50.720">
    <property type="entry name" value="NAD(P)-binding Rossmann-like Domain"/>
    <property type="match status" value="2"/>
</dbReference>
<feature type="domain" description="Ketosynthase family 3 (KS3)" evidence="12">
    <location>
        <begin position="1801"/>
        <end position="2213"/>
    </location>
</feature>
<keyword evidence="6" id="KW-0045">Antibiotic biosynthesis</keyword>
<dbReference type="InterPro" id="IPR009081">
    <property type="entry name" value="PP-bd_ACP"/>
</dbReference>
<dbReference type="PANTHER" id="PTHR43775:SF51">
    <property type="entry name" value="INACTIVE PHENOLPHTHIOCEROL SYNTHESIS POLYKETIDE SYNTHASE TYPE I PKS1-RELATED"/>
    <property type="match status" value="1"/>
</dbReference>
<dbReference type="Pfam" id="PF00698">
    <property type="entry name" value="Acyl_transf_1"/>
    <property type="match status" value="2"/>
</dbReference>
<feature type="region of interest" description="C-terminal hotdog fold" evidence="9">
    <location>
        <begin position="1103"/>
        <end position="1238"/>
    </location>
</feature>
<dbReference type="InterPro" id="IPR055123">
    <property type="entry name" value="SpnB-like_Rossmann"/>
</dbReference>
<feature type="active site" description="Proton donor; for dehydratase activity" evidence="9">
    <location>
        <position position="2872"/>
    </location>
</feature>
<comment type="pathway">
    <text evidence="2">Antibiotic biosynthesis.</text>
</comment>
<dbReference type="InterPro" id="IPR018201">
    <property type="entry name" value="Ketoacyl_synth_AS"/>
</dbReference>
<proteinExistence type="predicted"/>
<dbReference type="SUPFAM" id="SSF51735">
    <property type="entry name" value="NAD(P)-binding Rossmann-fold domains"/>
    <property type="match status" value="4"/>
</dbReference>
<feature type="region of interest" description="N-terminal hotdog fold" evidence="9">
    <location>
        <begin position="2673"/>
        <end position="2796"/>
    </location>
</feature>
<dbReference type="SMART" id="SM00826">
    <property type="entry name" value="PKS_DH"/>
    <property type="match status" value="2"/>
</dbReference>
<dbReference type="InterPro" id="IPR014043">
    <property type="entry name" value="Acyl_transferase_dom"/>
</dbReference>
<dbReference type="SMART" id="SM00822">
    <property type="entry name" value="PKS_KR"/>
    <property type="match status" value="2"/>
</dbReference>
<dbReference type="InterPro" id="IPR057326">
    <property type="entry name" value="KR_dom"/>
</dbReference>
<dbReference type="InterPro" id="IPR032821">
    <property type="entry name" value="PKS_assoc"/>
</dbReference>
<feature type="active site" description="Proton donor; for dehydratase activity" evidence="9">
    <location>
        <position position="1162"/>
    </location>
</feature>
<dbReference type="Pfam" id="PF02801">
    <property type="entry name" value="Ketoacyl-synt_C"/>
    <property type="match status" value="2"/>
</dbReference>
<evidence type="ECO:0000256" key="1">
    <source>
        <dbReference type="ARBA" id="ARBA00001957"/>
    </source>
</evidence>
<dbReference type="InterPro" id="IPR036291">
    <property type="entry name" value="NAD(P)-bd_dom_sf"/>
</dbReference>
<dbReference type="PANTHER" id="PTHR43775">
    <property type="entry name" value="FATTY ACID SYNTHASE"/>
    <property type="match status" value="1"/>
</dbReference>
<dbReference type="SMART" id="SM00827">
    <property type="entry name" value="PKS_AT"/>
    <property type="match status" value="2"/>
</dbReference>
<feature type="active site" description="Proton acceptor; for dehydratase activity" evidence="9">
    <location>
        <position position="992"/>
    </location>
</feature>
<dbReference type="CDD" id="cd00833">
    <property type="entry name" value="PKS"/>
    <property type="match status" value="2"/>
</dbReference>
<feature type="region of interest" description="N-terminal hotdog fold" evidence="9">
    <location>
        <begin position="960"/>
        <end position="1083"/>
    </location>
</feature>
<dbReference type="SUPFAM" id="SSF47336">
    <property type="entry name" value="ACP-like"/>
    <property type="match status" value="2"/>
</dbReference>
<dbReference type="InterPro" id="IPR016039">
    <property type="entry name" value="Thiolase-like"/>
</dbReference>
<dbReference type="InterPro" id="IPR020841">
    <property type="entry name" value="PKS_Beta-ketoAc_synthase_dom"/>
</dbReference>
<evidence type="ECO:0000256" key="3">
    <source>
        <dbReference type="ARBA" id="ARBA00022450"/>
    </source>
</evidence>
<feature type="region of interest" description="Disordered" evidence="10">
    <location>
        <begin position="460"/>
        <end position="501"/>
    </location>
</feature>
<dbReference type="Pfam" id="PF22953">
    <property type="entry name" value="SpnB_Rossmann"/>
    <property type="match status" value="2"/>
</dbReference>
<dbReference type="Gene3D" id="3.40.47.10">
    <property type="match status" value="2"/>
</dbReference>
<dbReference type="SUPFAM" id="SSF52151">
    <property type="entry name" value="FabD/lysophospholipase-like"/>
    <property type="match status" value="2"/>
</dbReference>
<sequence>MANDEKILDYLKKVTADLHRTRRRLQDAEAAAQEPIAIVAMGCRFPGGVTTPEELWQLVAEGRDAVSGMPDDRGWDLDQLMGEDASQPGTSYVHQGGFLEGAGDFDAGFFGISPMEAEATDPQQRLSLEVAWEAFERAGIDPETLRGGRVGVYMGSGIQDYGDFPEGVPEAVEAYMATARAASVISGRISYALGLEGPSFTVDTACSSSLVALHLAAQALRQDECSLALAGGVMVMSTAAPFVAFSKQRGLAPDGRCKAFSDSADGTGWSEGAGIVLLERLSDARRNGHPVLAVIRGSAINSDGASNGLTAPSGPSQQRVIRQALANARVPGAHVDAVEAHGTGTTLGDPIEAQALLATYGQDRTAEQPLRLGSFKANIGHAQAAAGVGGVIKMVMALRNGLLPKTLHVEQPSTHVDWTSGHVSLLTEAEPWTRHGHPRTAGVSAFGLSGTNVHVILQEAPEPDPAGAPDGESAEPAGERPVTDGRTLPFTTPVTPFPVSGRSAAGLRAQAERLASFVRDGAGATASPRDIGRALIATRTAFEHRAVVLDTGDSAGTHGTGSTPLLTGLDALAADAKAPHLVRGTAAGPAQVAFVFPGQGSQWVGMAVELLASSPVFADRMRECADALAPFTDWDLLDVVHQRPGAPTFDEVDVVQPVLWAVMVSLAGLWRACGVEPAAVVGHSQGEIAAACVAGALSLDDGARVVALRSRIIRQDLAGRGGMMSVALPSAEAESVMRGWGDRLQIAVVNSPASTVVCGEKEALDELYTQLEAQGVQARRIPVDYASHSVFVEEIRDRLLAEIADVTPRPSSTTFYSTVTGGPLDTTALDAGYWYENLRRTVRFEDTTRAMLDDGFTLFVEASPHPGLFIALGETIATTPVAATAVGSLRRHSGDPARFALSLAEAYVHGAPVDWSLLHDAAPTARVELPTYAFQRERYWVTAPTGAGDVLTAGLEPAGHPLLGARVSAPDTDALGLTGRLSLGTHPWLGDHRVGDTVFFPGTAHVELVGYAGDRTGCPVIDELTLEAPLTIPERGGVAVRVTVGTAGPDGRRPVTVHARTDDGDQPWTRHATGILAPETPAPGARGSEDAAWASAQWPPAGAEPVDLDGFYDAMAEEGLRYGPVFRGLNAAWRADGDIYAEAALPTGTPATDFRLHPALLDAALHGVALSGAAGEGAALPFAWSGVSLAAVGASTVRVRVSVVGEGRVSVLLADAGGGAVASVDSLVLRSVGGERRAVAESGVAGSLFGVEWPEAALPDAGSVDTVSVGRWNDVTGTSAVVPDVVVYESLRTGGAGPGSADGVRAAVCEALEVVQEWLSDERFADARLVVRTTGAVALPGAGLVDVAGAAVWGLVRSAQSENPGRVVLLDSDSDDLTDQAARVAAMGESQVVVRENRAHVGRLTRAVQPAEETADVEFDSAGTVLLTGGTGTLGRVFARHLVVERGVRRLVLTSRRGGAAEGVGELVEELAGWGAEVVVEACDVADRAAVERVLGSVPVDRPLVGVVHLAGVLDDGVIGSLSAERVGAVLRPKVDAALNLHELTRGLDLAAFVLFSSVAGTFGNAGQGNYASANAFLDALATYRRAEGLPAHSLAWGFWDEASGMTGKLSGAERSRISSVGGVFPISSDRGVALFDAALRMDRPVVVPVQLDLAAVRAQGAGSRELFRTLVPVVTRRKATGRAEASGLQQRLARLTEPEREAAVLEVVLAQVASVLGYSSLQAIEPEKAFKDLGFDSLRAVEFRNALAEATALRLPATVVFDYPTPLALARHLLSEVSGDDAPATAALAAVRPNPATHADDPIAIVGMACRYPGNIGSPEDLWEAVIEGADLISDFPTDRGWDLRKIYDPEGVRPDTSYVARGGFLDDAPGFDPAFFGISPNEALIMDPQQRLLLEASWEVFERAGINPLSLKESRTGVFAGMMYHDYAHNASTGGIASGRISYVLGLEGPSMTVDTACSSSLVSLHLAIQALRSGECSLALAGGVAVMSEPEVFVEFSRQRGLARDGRCKSFAGAADGAAWSEGVGVLLVERLSDARRLGHEVLAVVRGSAVNQDGASNGLTAPNGPSQQRVIRAALADAQISSDQVDLVEAHGTGTRLGDPIEAQALLATYGQGRAEGDPLWLGSLKSNLGHAQAAAGVGGVIKAVQAIRHGVLPRTLHVDVPTPQVDWSAGAVELLTESRAWPVRDRPRRAGVSSFGLSGTNAHVIVEQAPVVEELEVAATVELPVVPVVLSARSEAGLSAQAGKLLGVSAPLLDVGFSSVVSRAVLEHRAVVAASDREELVRGLTALVEGEVSPSVVRGSARPVGKIAFLFTGQGAQRLGMGRELYEAYPVFAEAFDEVLTELDVRLGRSLREVVWGEDAGLLNGTMFAQAGLFAVETALFRLVESWGVRPDYLVGHSVGEIAAAHVSGVLSLGDAAELVVARGRLMQALPAGGSMVAVEATEAEVLPLLNAVVGIAAVNGPRSVVVSGTESAVADLVGKFAGEGRRTSVLRVSHAFHSPLMEPMLAEFGAVVAGLSFGAASIPVVSGVTGELSQEVTTPEYWVRHVREAVRFADAVSFVVSRGVTSFVEVGPDGVLCGMAQQSVDAEQAAVFVPLVRKGRPEVAATVTALGQLHVAGVPVDWARFFEGTGARRVDLPTYAFQHQNYWIVGEQHGADAESMGQEPAGHPLLSAIVTSPDADSVILTGRLSTGTQLWLADHAVGDVALFPGTGFVELALRAAEEVGYAGLEELTLEAPLVLPEHGGVALQVVVGPSDDSGRRPVTVHSRGEATDLPWVRHAAGSLIAAVDAPGAADMAWVSGQWPPAGAEPVDLDGFYEGMAEAGLSYGPAFRGLSEAWRSDGHVFAEVGLPEGIEPGTYALHPALFDAALHGVALSGAVGEGAALPFSWSGVSLGAVGATAARVRVSVAGEGRVSVVLADAGGGAVATVDSLVLRSVEGEKRAAAESGAWGSLFGVEWPAVALPGADEAAGLTVGRWGEAAVSSGVVPDVVVFDSLRAGEVGAGSADGVRDAVCEALEVVQEWLSDERFADARLVVRTVGAVALPGEGVGDAAGAAVWGLVRSAQSENPGRVVLLDGELGALAEMARVVTLGESQVVVREGRAHVGRLQRVVPSNGDGSVVEFDSAGTVLLTGGTGTLGRVFARHLVVERGVRRLVLTSRRGGAAEGVGELVEELAGWGAEVVVEACDVADRAAVERVLGSVPVDRPLVGVVHLAGVLDDGVIGSLSAERVGAVLRPKVDAALNLHELTRGLDLAAFVLFSSAAGVIGNPGQGNYAAANAFLDALATYRRAEGLPAQSLAWGPWVDGGMADSLQSADSQRMRRTGIQPLSADEGTALFDAAETAGGAALVTMRVDLAGAGAPEPDDLPDLFRGLVRPRGHRATDAAASGAAAFRRRMDALTDEDRTDQVLDLVRAHAAAILGYAGSSAIEPDRAFKELGFDSLAAVEFRNGLAQATGLRPPATLVFDYPNSRALAQYLAEELRPDSPTDDEAVGDERIRRILQGIPLSRLRDAGLMEVLFELAGAHGVPVDPAEGTDESSPESIDSMDAESLISMALDGSGLDDATQGM</sequence>
<evidence type="ECO:0000256" key="10">
    <source>
        <dbReference type="SAM" id="MobiDB-lite"/>
    </source>
</evidence>
<dbReference type="InterPro" id="IPR020807">
    <property type="entry name" value="PKS_DH"/>
</dbReference>
<dbReference type="Pfam" id="PF08990">
    <property type="entry name" value="Docking"/>
    <property type="match status" value="1"/>
</dbReference>
<keyword evidence="8" id="KW-0012">Acyltransferase</keyword>
<dbReference type="InterPro" id="IPR050091">
    <property type="entry name" value="PKS_NRPS_Biosynth_Enz"/>
</dbReference>
<dbReference type="SMART" id="SM01294">
    <property type="entry name" value="PKS_PP_betabranch"/>
    <property type="match status" value="2"/>
</dbReference>
<evidence type="ECO:0000256" key="5">
    <source>
        <dbReference type="ARBA" id="ARBA00022679"/>
    </source>
</evidence>
<keyword evidence="5" id="KW-0808">Transferase</keyword>
<dbReference type="Pfam" id="PF14765">
    <property type="entry name" value="PS-DH"/>
    <property type="match status" value="2"/>
</dbReference>
<keyword evidence="15" id="KW-1185">Reference proteome</keyword>
<dbReference type="PROSITE" id="PS52019">
    <property type="entry name" value="PKS_MFAS_DH"/>
    <property type="match status" value="2"/>
</dbReference>
<feature type="domain" description="PKS/mFAS DH" evidence="13">
    <location>
        <begin position="960"/>
        <end position="1238"/>
    </location>
</feature>
<dbReference type="InterPro" id="IPR014030">
    <property type="entry name" value="Ketoacyl_synth_N"/>
</dbReference>
<dbReference type="Gene3D" id="3.30.70.3290">
    <property type="match status" value="2"/>
</dbReference>
<feature type="active site" description="Proton acceptor; for dehydratase activity" evidence="9">
    <location>
        <position position="2705"/>
    </location>
</feature>
<dbReference type="Proteomes" id="UP001235744">
    <property type="component" value="Chromosome"/>
</dbReference>
<dbReference type="Gene3D" id="3.40.366.10">
    <property type="entry name" value="Malonyl-Coenzyme A Acyl Carrier Protein, domain 2"/>
    <property type="match status" value="2"/>
</dbReference>
<dbReference type="SUPFAM" id="SSF55048">
    <property type="entry name" value="Probable ACP-binding domain of malonyl-CoA ACP transacylase"/>
    <property type="match status" value="2"/>
</dbReference>
<evidence type="ECO:0000256" key="7">
    <source>
        <dbReference type="ARBA" id="ARBA00023268"/>
    </source>
</evidence>
<dbReference type="EMBL" id="CP120988">
    <property type="protein sequence ID" value="WLQ56245.1"/>
    <property type="molecule type" value="Genomic_DNA"/>
</dbReference>
<evidence type="ECO:0000313" key="14">
    <source>
        <dbReference type="EMBL" id="WLQ56245.1"/>
    </source>
</evidence>
<dbReference type="Gene3D" id="3.10.129.110">
    <property type="entry name" value="Polyketide synthase dehydratase"/>
    <property type="match status" value="2"/>
</dbReference>
<dbReference type="InterPro" id="IPR042104">
    <property type="entry name" value="PKS_dehydratase_sf"/>
</dbReference>
<dbReference type="SMART" id="SM00823">
    <property type="entry name" value="PKS_PP"/>
    <property type="match status" value="2"/>
</dbReference>
<dbReference type="InterPro" id="IPR020806">
    <property type="entry name" value="PKS_PP-bd"/>
</dbReference>
<dbReference type="RefSeq" id="WP_306071732.1">
    <property type="nucleotide sequence ID" value="NZ_CP120988.1"/>
</dbReference>
<evidence type="ECO:0000259" key="12">
    <source>
        <dbReference type="PROSITE" id="PS52004"/>
    </source>
</evidence>
<dbReference type="InterPro" id="IPR001227">
    <property type="entry name" value="Ac_transferase_dom_sf"/>
</dbReference>
<dbReference type="Pfam" id="PF16197">
    <property type="entry name" value="KAsynt_C_assoc"/>
    <property type="match status" value="2"/>
</dbReference>
<accession>A0ABY9IMA4</accession>
<feature type="domain" description="Carrier" evidence="11">
    <location>
        <begin position="3412"/>
        <end position="3487"/>
    </location>
</feature>
<keyword evidence="4" id="KW-0597">Phosphoprotein</keyword>
<keyword evidence="7" id="KW-0511">Multifunctional enzyme</keyword>
<dbReference type="PROSITE" id="PS50075">
    <property type="entry name" value="CARRIER"/>
    <property type="match status" value="2"/>
</dbReference>
<feature type="domain" description="PKS/mFAS DH" evidence="13">
    <location>
        <begin position="2673"/>
        <end position="2948"/>
    </location>
</feature>
<evidence type="ECO:0000259" key="11">
    <source>
        <dbReference type="PROSITE" id="PS50075"/>
    </source>
</evidence>
<dbReference type="InterPro" id="IPR049552">
    <property type="entry name" value="PKS_DH_N"/>
</dbReference>
<dbReference type="Pfam" id="PF21089">
    <property type="entry name" value="PKS_DH_N"/>
    <property type="match status" value="2"/>
</dbReference>
<dbReference type="SMART" id="SM00825">
    <property type="entry name" value="PKS_KS"/>
    <property type="match status" value="2"/>
</dbReference>
<evidence type="ECO:0000259" key="13">
    <source>
        <dbReference type="PROSITE" id="PS52019"/>
    </source>
</evidence>
<dbReference type="InterPro" id="IPR049551">
    <property type="entry name" value="PKS_DH_C"/>
</dbReference>
<dbReference type="Pfam" id="PF00109">
    <property type="entry name" value="ketoacyl-synt"/>
    <property type="match status" value="2"/>
</dbReference>
<evidence type="ECO:0000256" key="4">
    <source>
        <dbReference type="ARBA" id="ARBA00022553"/>
    </source>
</evidence>
<evidence type="ECO:0000256" key="2">
    <source>
        <dbReference type="ARBA" id="ARBA00004792"/>
    </source>
</evidence>
<dbReference type="InterPro" id="IPR013968">
    <property type="entry name" value="PKS_KR"/>
</dbReference>
<dbReference type="Pfam" id="PF00550">
    <property type="entry name" value="PP-binding"/>
    <property type="match status" value="2"/>
</dbReference>
<dbReference type="InterPro" id="IPR049900">
    <property type="entry name" value="PKS_mFAS_DH"/>
</dbReference>
<feature type="domain" description="Carrier" evidence="11">
    <location>
        <begin position="1700"/>
        <end position="1778"/>
    </location>
</feature>
<dbReference type="InterPro" id="IPR036736">
    <property type="entry name" value="ACP-like_sf"/>
</dbReference>
<feature type="region of interest" description="C-terminal hotdog fold" evidence="9">
    <location>
        <begin position="2813"/>
        <end position="2948"/>
    </location>
</feature>
<dbReference type="Pfam" id="PF08659">
    <property type="entry name" value="KR"/>
    <property type="match status" value="2"/>
</dbReference>
<dbReference type="InterPro" id="IPR014031">
    <property type="entry name" value="Ketoacyl_synth_C"/>
</dbReference>
<dbReference type="PROSITE" id="PS00606">
    <property type="entry name" value="KS3_1"/>
    <property type="match status" value="2"/>
</dbReference>
<name>A0ABY9IMA4_9ACTN</name>
<dbReference type="InterPro" id="IPR016035">
    <property type="entry name" value="Acyl_Trfase/lysoPLipase"/>
</dbReference>